<dbReference type="AlphaFoldDB" id="A0A9P6WTG8"/>
<reference evidence="2" key="1">
    <citation type="journal article" date="2020" name="Microb. Genom.">
        <title>Genetic diversity of clinical and environmental Mucorales isolates obtained from an investigation of mucormycosis cases among solid organ transplant recipients.</title>
        <authorList>
            <person name="Nguyen M.H."/>
            <person name="Kaul D."/>
            <person name="Muto C."/>
            <person name="Cheng S.J."/>
            <person name="Richter R.A."/>
            <person name="Bruno V.M."/>
            <person name="Liu G."/>
            <person name="Beyhan S."/>
            <person name="Sundermann A.J."/>
            <person name="Mounaud S."/>
            <person name="Pasculle A.W."/>
            <person name="Nierman W.C."/>
            <person name="Driscoll E."/>
            <person name="Cumbie R."/>
            <person name="Clancy C.J."/>
            <person name="Dupont C.L."/>
        </authorList>
    </citation>
    <scope>NUCLEOTIDE SEQUENCE</scope>
    <source>
        <strain evidence="2">GL11</strain>
    </source>
</reference>
<name>A0A9P6WTG8_RHIOR</name>
<comment type="caution">
    <text evidence="2">The sequence shown here is derived from an EMBL/GenBank/DDBJ whole genome shotgun (WGS) entry which is preliminary data.</text>
</comment>
<feature type="compositionally biased region" description="Basic residues" evidence="1">
    <location>
        <begin position="1"/>
        <end position="36"/>
    </location>
</feature>
<feature type="compositionally biased region" description="Basic residues" evidence="1">
    <location>
        <begin position="43"/>
        <end position="58"/>
    </location>
</feature>
<accession>A0A9P6WTG8</accession>
<evidence type="ECO:0000313" key="2">
    <source>
        <dbReference type="EMBL" id="KAG1276008.1"/>
    </source>
</evidence>
<feature type="region of interest" description="Disordered" evidence="1">
    <location>
        <begin position="1"/>
        <end position="124"/>
    </location>
</feature>
<proteinExistence type="predicted"/>
<protein>
    <submittedName>
        <fullName evidence="2">Uncharacterized protein</fullName>
    </submittedName>
</protein>
<keyword evidence="3" id="KW-1185">Reference proteome</keyword>
<sequence>MRAPVRRAGLRHRQARQPVRRGRRCRQRRCLRAGLRHRPDQRLRRHHRLQQPAGRRHRQGDPGPPVRRSADCPGLRAGRAGIRAEEGQRARAAHPARRWPEQLRQQARRLGPAAAVLGQPRHDP</sequence>
<organism evidence="2 3">
    <name type="scientific">Rhizopus oryzae</name>
    <name type="common">Mucormycosis agent</name>
    <name type="synonym">Rhizopus arrhizus var. delemar</name>
    <dbReference type="NCBI Taxonomy" id="64495"/>
    <lineage>
        <taxon>Eukaryota</taxon>
        <taxon>Fungi</taxon>
        <taxon>Fungi incertae sedis</taxon>
        <taxon>Mucoromycota</taxon>
        <taxon>Mucoromycotina</taxon>
        <taxon>Mucoromycetes</taxon>
        <taxon>Mucorales</taxon>
        <taxon>Mucorineae</taxon>
        <taxon>Rhizopodaceae</taxon>
        <taxon>Rhizopus</taxon>
    </lineage>
</organism>
<gene>
    <name evidence="2" type="ORF">G6F64_014833</name>
</gene>
<dbReference type="EMBL" id="JAANQT010009862">
    <property type="protein sequence ID" value="KAG1276008.1"/>
    <property type="molecule type" value="Genomic_DNA"/>
</dbReference>
<dbReference type="Proteomes" id="UP000716291">
    <property type="component" value="Unassembled WGS sequence"/>
</dbReference>
<evidence type="ECO:0000256" key="1">
    <source>
        <dbReference type="SAM" id="MobiDB-lite"/>
    </source>
</evidence>
<evidence type="ECO:0000313" key="3">
    <source>
        <dbReference type="Proteomes" id="UP000716291"/>
    </source>
</evidence>